<dbReference type="EnsemblMetazoa" id="SSS_7652s_mrna">
    <property type="protein sequence ID" value="KAF7488957.1"/>
    <property type="gene ID" value="SSS_7652"/>
</dbReference>
<evidence type="ECO:0000313" key="8">
    <source>
        <dbReference type="EnsemblMetazoa" id="KAF7488957.1"/>
    </source>
</evidence>
<evidence type="ECO:0000259" key="6">
    <source>
        <dbReference type="Pfam" id="PF16077"/>
    </source>
</evidence>
<dbReference type="GO" id="GO:0008083">
    <property type="term" value="F:growth factor activity"/>
    <property type="evidence" value="ECO:0007669"/>
    <property type="project" value="TreeGrafter"/>
</dbReference>
<comment type="subunit">
    <text evidence="1">Homodimer; disulfide-linked.</text>
</comment>
<dbReference type="InterPro" id="IPR029034">
    <property type="entry name" value="Cystine-knot_cytokine"/>
</dbReference>
<dbReference type="PANTHER" id="PTHR23199">
    <property type="entry name" value="NEUROTROPHIN 1-RELATED"/>
    <property type="match status" value="1"/>
</dbReference>
<feature type="domain" description="Spaetzle" evidence="6">
    <location>
        <begin position="244"/>
        <end position="332"/>
    </location>
</feature>
<protein>
    <recommendedName>
        <fullName evidence="6">Spaetzle domain-containing protein</fullName>
    </recommendedName>
</protein>
<dbReference type="FunFam" id="2.10.90.10:FF:000018">
    <property type="entry name" value="Spatzle 4"/>
    <property type="match status" value="1"/>
</dbReference>
<evidence type="ECO:0000313" key="9">
    <source>
        <dbReference type="Proteomes" id="UP000070412"/>
    </source>
</evidence>
<reference evidence="8" key="3">
    <citation type="submission" date="2022-06" db="UniProtKB">
        <authorList>
            <consortium name="EnsemblMetazoa"/>
        </authorList>
    </citation>
    <scope>IDENTIFICATION</scope>
</reference>
<dbReference type="Gene3D" id="2.10.90.10">
    <property type="entry name" value="Cystine-knot cytokines"/>
    <property type="match status" value="1"/>
</dbReference>
<dbReference type="SUPFAM" id="SSF57501">
    <property type="entry name" value="Cystine-knot cytokines"/>
    <property type="match status" value="1"/>
</dbReference>
<accession>A0A834R273</accession>
<dbReference type="AlphaFoldDB" id="A0A834R273"/>
<evidence type="ECO:0000256" key="5">
    <source>
        <dbReference type="SAM" id="SignalP"/>
    </source>
</evidence>
<gene>
    <name evidence="7" type="ORF">SSS_7652</name>
</gene>
<name>A0A834R273_SARSC</name>
<dbReference type="GO" id="GO:0005615">
    <property type="term" value="C:extracellular space"/>
    <property type="evidence" value="ECO:0007669"/>
    <property type="project" value="UniProtKB-ARBA"/>
</dbReference>
<dbReference type="Proteomes" id="UP000070412">
    <property type="component" value="Unassembled WGS sequence"/>
</dbReference>
<dbReference type="OrthoDB" id="6630583at2759"/>
<keyword evidence="3" id="KW-1015">Disulfide bond</keyword>
<evidence type="ECO:0000256" key="1">
    <source>
        <dbReference type="ARBA" id="ARBA00011748"/>
    </source>
</evidence>
<dbReference type="GO" id="GO:0021556">
    <property type="term" value="P:central nervous system formation"/>
    <property type="evidence" value="ECO:0007669"/>
    <property type="project" value="TreeGrafter"/>
</dbReference>
<dbReference type="InterPro" id="IPR052444">
    <property type="entry name" value="Spz/Toll_ligand-like"/>
</dbReference>
<keyword evidence="9" id="KW-1185">Reference proteome</keyword>
<evidence type="ECO:0000313" key="7">
    <source>
        <dbReference type="EMBL" id="KAF7488957.1"/>
    </source>
</evidence>
<organism evidence="7">
    <name type="scientific">Sarcoptes scabiei</name>
    <name type="common">Itch mite</name>
    <name type="synonym">Acarus scabiei</name>
    <dbReference type="NCBI Taxonomy" id="52283"/>
    <lineage>
        <taxon>Eukaryota</taxon>
        <taxon>Metazoa</taxon>
        <taxon>Ecdysozoa</taxon>
        <taxon>Arthropoda</taxon>
        <taxon>Chelicerata</taxon>
        <taxon>Arachnida</taxon>
        <taxon>Acari</taxon>
        <taxon>Acariformes</taxon>
        <taxon>Sarcoptiformes</taxon>
        <taxon>Astigmata</taxon>
        <taxon>Psoroptidia</taxon>
        <taxon>Sarcoptoidea</taxon>
        <taxon>Sarcoptidae</taxon>
        <taxon>Sarcoptinae</taxon>
        <taxon>Sarcoptes</taxon>
    </lineage>
</organism>
<dbReference type="InterPro" id="IPR032104">
    <property type="entry name" value="Spaetzle"/>
</dbReference>
<dbReference type="GO" id="GO:0005121">
    <property type="term" value="F:Toll binding"/>
    <property type="evidence" value="ECO:0007669"/>
    <property type="project" value="TreeGrafter"/>
</dbReference>
<evidence type="ECO:0000256" key="2">
    <source>
        <dbReference type="ARBA" id="ARBA00022729"/>
    </source>
</evidence>
<dbReference type="GO" id="GO:0045087">
    <property type="term" value="P:innate immune response"/>
    <property type="evidence" value="ECO:0007669"/>
    <property type="project" value="TreeGrafter"/>
</dbReference>
<dbReference type="EMBL" id="WVUK01000065">
    <property type="protein sequence ID" value="KAF7488957.1"/>
    <property type="molecule type" value="Genomic_DNA"/>
</dbReference>
<sequence>MYLSLGLSKLLLTATLLQTIFKLTLGSDDSLLSHRCFKRNKQIICPTDKSDLINLRRADGLNSSIEFGPTMYHRKFTIFNEETSSNLKPAMIGKNFRTFVISYTKQYDDDSNTEHNHLHLRQRLREQQRSDENQKQNAFDLSDEEEHRFMHSDEIEENIIDDGHQPRKISKSRINNFIDENKAMIRRMFGDYDQRNNKRDGLSSMDFYETNLRDHFSSFHYDGQHRRVRRSITPKPSSSNKIDSCESASEIVTPYWASNSAGKIRAIVNTQHLQQAIQQEVCQAVQTRRCNKDCRCEQKYKWHRLLAYDPDDDCKGIFMDWFLFPSCCVCRCKLF</sequence>
<reference evidence="7" key="2">
    <citation type="submission" date="2020-01" db="EMBL/GenBank/DDBJ databases">
        <authorList>
            <person name="Korhonen P.K.K."/>
            <person name="Guangxu M.G."/>
            <person name="Wang T.W."/>
            <person name="Stroehlein A.J.S."/>
            <person name="Young N.D."/>
            <person name="Ang C.-S.A."/>
            <person name="Fernando D.W.F."/>
            <person name="Lu H.L."/>
            <person name="Taylor S.T."/>
            <person name="Ehtesham M.E.M."/>
            <person name="Najaraj S.H.N."/>
            <person name="Harsha G.H.G."/>
            <person name="Madugundu A.M."/>
            <person name="Renuse S.R."/>
            <person name="Holt D.H."/>
            <person name="Pandey A.P."/>
            <person name="Papenfuss A.P."/>
            <person name="Gasser R.B.G."/>
            <person name="Fischer K.F."/>
        </authorList>
    </citation>
    <scope>NUCLEOTIDE SEQUENCE</scope>
    <source>
        <strain evidence="7">SSS_KF_BRIS2020</strain>
    </source>
</reference>
<dbReference type="Pfam" id="PF16077">
    <property type="entry name" value="Spaetzle"/>
    <property type="match status" value="1"/>
</dbReference>
<reference evidence="9" key="1">
    <citation type="journal article" date="2020" name="PLoS Negl. Trop. Dis.">
        <title>High-quality nuclear genome for Sarcoptes scabiei-A critical resource for a neglected parasite.</title>
        <authorList>
            <person name="Korhonen P.K."/>
            <person name="Gasser R.B."/>
            <person name="Ma G."/>
            <person name="Wang T."/>
            <person name="Stroehlein A.J."/>
            <person name="Young N.D."/>
            <person name="Ang C.S."/>
            <person name="Fernando D.D."/>
            <person name="Lu H.C."/>
            <person name="Taylor S."/>
            <person name="Reynolds S.L."/>
            <person name="Mofiz E."/>
            <person name="Najaraj S.H."/>
            <person name="Gowda H."/>
            <person name="Madugundu A."/>
            <person name="Renuse S."/>
            <person name="Holt D."/>
            <person name="Pandey A."/>
            <person name="Papenfuss A.T."/>
            <person name="Fischer K."/>
        </authorList>
    </citation>
    <scope>NUCLEOTIDE SEQUENCE [LARGE SCALE GENOMIC DNA]</scope>
</reference>
<evidence type="ECO:0000256" key="4">
    <source>
        <dbReference type="ARBA" id="ARBA00023180"/>
    </source>
</evidence>
<dbReference type="PANTHER" id="PTHR23199:SF13">
    <property type="entry name" value="PROTEIN SPAETZLE 3"/>
    <property type="match status" value="1"/>
</dbReference>
<keyword evidence="2 5" id="KW-0732">Signal</keyword>
<evidence type="ECO:0000256" key="3">
    <source>
        <dbReference type="ARBA" id="ARBA00023157"/>
    </source>
</evidence>
<proteinExistence type="predicted"/>
<feature type="chain" id="PRO_5038259156" description="Spaetzle domain-containing protein" evidence="5">
    <location>
        <begin position="27"/>
        <end position="335"/>
    </location>
</feature>
<feature type="signal peptide" evidence="5">
    <location>
        <begin position="1"/>
        <end position="26"/>
    </location>
</feature>
<keyword evidence="4" id="KW-0325">Glycoprotein</keyword>